<dbReference type="KEGG" id="ccat:101454047"/>
<dbReference type="InterPro" id="IPR032007">
    <property type="entry name" value="DUF4791"/>
</dbReference>
<evidence type="ECO:0000313" key="3">
    <source>
        <dbReference type="EMBL" id="JAC02534.1"/>
    </source>
</evidence>
<name>W8C0G8_CERCA</name>
<feature type="transmembrane region" description="Helical" evidence="1">
    <location>
        <begin position="6"/>
        <end position="23"/>
    </location>
</feature>
<dbReference type="Pfam" id="PF16039">
    <property type="entry name" value="DUF4791"/>
    <property type="match status" value="1"/>
</dbReference>
<dbReference type="EMBL" id="GAMC01004022">
    <property type="protein sequence ID" value="JAC02534.1"/>
    <property type="molecule type" value="mRNA"/>
</dbReference>
<organism evidence="3">
    <name type="scientific">Ceratitis capitata</name>
    <name type="common">Mediterranean fruit fly</name>
    <name type="synonym">Tephritis capitata</name>
    <dbReference type="NCBI Taxonomy" id="7213"/>
    <lineage>
        <taxon>Eukaryota</taxon>
        <taxon>Metazoa</taxon>
        <taxon>Ecdysozoa</taxon>
        <taxon>Arthropoda</taxon>
        <taxon>Hexapoda</taxon>
        <taxon>Insecta</taxon>
        <taxon>Pterygota</taxon>
        <taxon>Neoptera</taxon>
        <taxon>Endopterygota</taxon>
        <taxon>Diptera</taxon>
        <taxon>Brachycera</taxon>
        <taxon>Muscomorpha</taxon>
        <taxon>Tephritoidea</taxon>
        <taxon>Tephritidae</taxon>
        <taxon>Ceratitis</taxon>
        <taxon>Ceratitis</taxon>
    </lineage>
</organism>
<reference evidence="3" key="2">
    <citation type="journal article" date="2014" name="BMC Genomics">
        <title>A genomic perspective to assessing quality of mass-reared SIT flies used in Mediterranean fruit fly (Ceratitis capitata) eradication in California.</title>
        <authorList>
            <person name="Calla B."/>
            <person name="Hall B."/>
            <person name="Hou S."/>
            <person name="Geib S.M."/>
        </authorList>
    </citation>
    <scope>NUCLEOTIDE SEQUENCE</scope>
</reference>
<protein>
    <submittedName>
        <fullName evidence="3">Uncharacterized protein</fullName>
    </submittedName>
</protein>
<feature type="signal peptide" evidence="2">
    <location>
        <begin position="1"/>
        <end position="17"/>
    </location>
</feature>
<feature type="transmembrane region" description="Helical" evidence="1">
    <location>
        <begin position="124"/>
        <end position="141"/>
    </location>
</feature>
<dbReference type="RefSeq" id="XP_004525892.1">
    <property type="nucleotide sequence ID" value="XM_004525835.3"/>
</dbReference>
<dbReference type="KEGG" id="ccat:101453868"/>
<feature type="transmembrane region" description="Helical" evidence="1">
    <location>
        <begin position="30"/>
        <end position="50"/>
    </location>
</feature>
<sequence length="202" mass="22103">MSGLSMVFNGLLVGASGFALFSIQPAEHPYAFSACAFGLCHGLLGIIHAYKQGDEGDSCNKIRQISDSVMELVHLPLINIELYLASKETSALALGHGLFVIPLAFDLIAKLFTDEGDDSNTNTLKDLTILGNIMSLTFLAVNESNYIYVSMALTAFLTKYGSILLDSYWEGSLENTVLTGYSLFTFLANYAITEKPEWMKME</sequence>
<dbReference type="GeneID" id="101454047"/>
<keyword evidence="2" id="KW-0732">Signal</keyword>
<dbReference type="RefSeq" id="XP_004525893.1">
    <property type="nucleotide sequence ID" value="XM_004525836.3"/>
</dbReference>
<dbReference type="OrthoDB" id="7762401at2759"/>
<evidence type="ECO:0000256" key="2">
    <source>
        <dbReference type="SAM" id="SignalP"/>
    </source>
</evidence>
<reference evidence="3" key="1">
    <citation type="submission" date="2013-07" db="EMBL/GenBank/DDBJ databases">
        <authorList>
            <person name="Geib S."/>
        </authorList>
    </citation>
    <scope>NUCLEOTIDE SEQUENCE</scope>
</reference>
<evidence type="ECO:0000256" key="1">
    <source>
        <dbReference type="SAM" id="Phobius"/>
    </source>
</evidence>
<dbReference type="AlphaFoldDB" id="W8C0G8"/>
<keyword evidence="1" id="KW-0812">Transmembrane</keyword>
<dbReference type="GeneID" id="101453868"/>
<accession>W8C0G8</accession>
<proteinExistence type="evidence at transcript level"/>
<feature type="transmembrane region" description="Helical" evidence="1">
    <location>
        <begin position="91"/>
        <end position="112"/>
    </location>
</feature>
<keyword evidence="1" id="KW-0472">Membrane</keyword>
<feature type="chain" id="PRO_5004909565" evidence="2">
    <location>
        <begin position="18"/>
        <end position="202"/>
    </location>
</feature>
<keyword evidence="1" id="KW-1133">Transmembrane helix</keyword>